<dbReference type="EMBL" id="CAEZSF010000226">
    <property type="protein sequence ID" value="CAB4553274.1"/>
    <property type="molecule type" value="Genomic_DNA"/>
</dbReference>
<feature type="region of interest" description="Disordered" evidence="1">
    <location>
        <begin position="62"/>
        <end position="86"/>
    </location>
</feature>
<accession>A0A6J6CQ41</accession>
<evidence type="ECO:0000256" key="1">
    <source>
        <dbReference type="SAM" id="MobiDB-lite"/>
    </source>
</evidence>
<gene>
    <name evidence="2" type="ORF">UFOPK1358_01760</name>
</gene>
<reference evidence="2" key="1">
    <citation type="submission" date="2020-05" db="EMBL/GenBank/DDBJ databases">
        <authorList>
            <person name="Chiriac C."/>
            <person name="Salcher M."/>
            <person name="Ghai R."/>
            <person name="Kavagutti S V."/>
        </authorList>
    </citation>
    <scope>NUCLEOTIDE SEQUENCE</scope>
</reference>
<name>A0A6J6CQ41_9ZZZZ</name>
<evidence type="ECO:0000313" key="2">
    <source>
        <dbReference type="EMBL" id="CAB4553274.1"/>
    </source>
</evidence>
<organism evidence="2">
    <name type="scientific">freshwater metagenome</name>
    <dbReference type="NCBI Taxonomy" id="449393"/>
    <lineage>
        <taxon>unclassified sequences</taxon>
        <taxon>metagenomes</taxon>
        <taxon>ecological metagenomes</taxon>
    </lineage>
</organism>
<feature type="compositionally biased region" description="Polar residues" evidence="1">
    <location>
        <begin position="8"/>
        <end position="23"/>
    </location>
</feature>
<dbReference type="AlphaFoldDB" id="A0A6J6CQ41"/>
<proteinExistence type="predicted"/>
<feature type="region of interest" description="Disordered" evidence="1">
    <location>
        <begin position="1"/>
        <end position="25"/>
    </location>
</feature>
<feature type="compositionally biased region" description="Basic and acidic residues" evidence="1">
    <location>
        <begin position="67"/>
        <end position="86"/>
    </location>
</feature>
<sequence>MREHESVPSKSAESTPPKSQLPDSSARLYEKYAGLDRSAASVWWEKDIGPYDAGRYVKQQVTPEQVTARRIEHQREQDAARRREWELGAPQRFEELRRAEAEGSRRRSQYPKQDPSLLLRHRGAMPAAESGDEPNHSPKVVAEWARVGIPEPVIDEALRNGLTPRLLSGLELGTLSIDERAAVVFGKSAGVTRDSLKPWLDCDLTKAQLISAVQFTDVSEQDVHQWVDSGRTPEELLTRLQAGASLPESLRNIL</sequence>
<protein>
    <submittedName>
        <fullName evidence="2">Unannotated protein</fullName>
    </submittedName>
</protein>